<dbReference type="STRING" id="1307761.L21SP2_2895"/>
<feature type="transmembrane region" description="Helical" evidence="1">
    <location>
        <begin position="96"/>
        <end position="115"/>
    </location>
</feature>
<feature type="transmembrane region" description="Helical" evidence="1">
    <location>
        <begin position="65"/>
        <end position="84"/>
    </location>
</feature>
<gene>
    <name evidence="2" type="ORF">L21SP2_2895</name>
</gene>
<dbReference type="AlphaFoldDB" id="V5WKG5"/>
<dbReference type="NCBIfam" id="NF038065">
    <property type="entry name" value="Pr6Pr"/>
    <property type="match status" value="1"/>
</dbReference>
<keyword evidence="1" id="KW-0472">Membrane</keyword>
<feature type="transmembrane region" description="Helical" evidence="1">
    <location>
        <begin position="163"/>
        <end position="186"/>
    </location>
</feature>
<sequence length="197" mass="21614">MFGYFTVQSNIMVLVYLLLETALLLHRRRKASAGLRGSSSGALRAAASDEGDPDGGSASLLPSGLHGGVLLYILITGLVFNTMLAPSVESSGYDFLVIHLNHSITPLLFFLDWLVNRPRGSHHWHQLGVWLIYPVGYALFASLEGAAGGNFRYFFLDFTQPPAAYLAQIISVVGIFVLAAWVIIFINRRIVPERHGD</sequence>
<feature type="transmembrane region" description="Helical" evidence="1">
    <location>
        <begin position="6"/>
        <end position="26"/>
    </location>
</feature>
<keyword evidence="3" id="KW-1185">Reference proteome</keyword>
<protein>
    <submittedName>
        <fullName evidence="2">Integral membrane protein</fullName>
    </submittedName>
</protein>
<evidence type="ECO:0000313" key="2">
    <source>
        <dbReference type="EMBL" id="AHC16243.1"/>
    </source>
</evidence>
<organism evidence="2 3">
    <name type="scientific">Salinispira pacifica</name>
    <dbReference type="NCBI Taxonomy" id="1307761"/>
    <lineage>
        <taxon>Bacteria</taxon>
        <taxon>Pseudomonadati</taxon>
        <taxon>Spirochaetota</taxon>
        <taxon>Spirochaetia</taxon>
        <taxon>Spirochaetales</taxon>
        <taxon>Spirochaetaceae</taxon>
        <taxon>Salinispira</taxon>
    </lineage>
</organism>
<keyword evidence="1" id="KW-1133">Transmembrane helix</keyword>
<dbReference type="EMBL" id="CP006939">
    <property type="protein sequence ID" value="AHC16243.1"/>
    <property type="molecule type" value="Genomic_DNA"/>
</dbReference>
<dbReference type="HOGENOM" id="CLU_1383315_0_0_12"/>
<dbReference type="Proteomes" id="UP000018680">
    <property type="component" value="Chromosome"/>
</dbReference>
<keyword evidence="1" id="KW-0812">Transmembrane</keyword>
<name>V5WKG5_9SPIO</name>
<feature type="transmembrane region" description="Helical" evidence="1">
    <location>
        <begin position="127"/>
        <end position="143"/>
    </location>
</feature>
<reference evidence="2 3" key="1">
    <citation type="journal article" date="2015" name="Stand. Genomic Sci.">
        <title>Complete genome sequence and description of Salinispira pacifica gen. nov., sp. nov., a novel spirochaete isolated form a hypersaline microbial mat.</title>
        <authorList>
            <person name="Ben Hania W."/>
            <person name="Joseph M."/>
            <person name="Schumann P."/>
            <person name="Bunk B."/>
            <person name="Fiebig A."/>
            <person name="Sproer C."/>
            <person name="Klenk H.P."/>
            <person name="Fardeau M.L."/>
            <person name="Spring S."/>
        </authorList>
    </citation>
    <scope>NUCLEOTIDE SEQUENCE [LARGE SCALE GENOMIC DNA]</scope>
    <source>
        <strain evidence="2 3">L21-RPul-D2</strain>
    </source>
</reference>
<evidence type="ECO:0000313" key="3">
    <source>
        <dbReference type="Proteomes" id="UP000018680"/>
    </source>
</evidence>
<accession>V5WKG5</accession>
<dbReference type="InterPro" id="IPR049713">
    <property type="entry name" value="Pr6Pr-like"/>
</dbReference>
<proteinExistence type="predicted"/>
<evidence type="ECO:0000256" key="1">
    <source>
        <dbReference type="SAM" id="Phobius"/>
    </source>
</evidence>
<dbReference type="KEGG" id="slr:L21SP2_2895"/>